<accession>A0A4C1ZQ05</accession>
<evidence type="ECO:0000313" key="2">
    <source>
        <dbReference type="EMBL" id="GBP88625.1"/>
    </source>
</evidence>
<evidence type="ECO:0000256" key="1">
    <source>
        <dbReference type="SAM" id="Phobius"/>
    </source>
</evidence>
<keyword evidence="1" id="KW-1133">Transmembrane helix</keyword>
<keyword evidence="1" id="KW-0812">Transmembrane</keyword>
<keyword evidence="3" id="KW-1185">Reference proteome</keyword>
<feature type="transmembrane region" description="Helical" evidence="1">
    <location>
        <begin position="21"/>
        <end position="41"/>
    </location>
</feature>
<protein>
    <submittedName>
        <fullName evidence="2">Uncharacterized protein</fullName>
    </submittedName>
</protein>
<dbReference type="Proteomes" id="UP000299102">
    <property type="component" value="Unassembled WGS sequence"/>
</dbReference>
<dbReference type="AlphaFoldDB" id="A0A4C1ZQ05"/>
<name>A0A4C1ZQ05_EUMVA</name>
<keyword evidence="1" id="KW-0472">Membrane</keyword>
<sequence length="109" mass="12012">MGGARAVTRLYLLRLYLKIELGFFLCTLLLYSPLSMAPLAAPRARWGRAAGALNGQINQSVFFFHSDPVAPIAQRLCYSVGPRCNNRVAVRGSFLAVPDRYPAGLEELK</sequence>
<evidence type="ECO:0000313" key="3">
    <source>
        <dbReference type="Proteomes" id="UP000299102"/>
    </source>
</evidence>
<dbReference type="EMBL" id="BGZK01001946">
    <property type="protein sequence ID" value="GBP88625.1"/>
    <property type="molecule type" value="Genomic_DNA"/>
</dbReference>
<organism evidence="2 3">
    <name type="scientific">Eumeta variegata</name>
    <name type="common">Bagworm moth</name>
    <name type="synonym">Eumeta japonica</name>
    <dbReference type="NCBI Taxonomy" id="151549"/>
    <lineage>
        <taxon>Eukaryota</taxon>
        <taxon>Metazoa</taxon>
        <taxon>Ecdysozoa</taxon>
        <taxon>Arthropoda</taxon>
        <taxon>Hexapoda</taxon>
        <taxon>Insecta</taxon>
        <taxon>Pterygota</taxon>
        <taxon>Neoptera</taxon>
        <taxon>Endopterygota</taxon>
        <taxon>Lepidoptera</taxon>
        <taxon>Glossata</taxon>
        <taxon>Ditrysia</taxon>
        <taxon>Tineoidea</taxon>
        <taxon>Psychidae</taxon>
        <taxon>Oiketicinae</taxon>
        <taxon>Eumeta</taxon>
    </lineage>
</organism>
<proteinExistence type="predicted"/>
<reference evidence="2 3" key="1">
    <citation type="journal article" date="2019" name="Commun. Biol.">
        <title>The bagworm genome reveals a unique fibroin gene that provides high tensile strength.</title>
        <authorList>
            <person name="Kono N."/>
            <person name="Nakamura H."/>
            <person name="Ohtoshi R."/>
            <person name="Tomita M."/>
            <person name="Numata K."/>
            <person name="Arakawa K."/>
        </authorList>
    </citation>
    <scope>NUCLEOTIDE SEQUENCE [LARGE SCALE GENOMIC DNA]</scope>
</reference>
<gene>
    <name evidence="2" type="ORF">EVAR_65943_1</name>
</gene>
<comment type="caution">
    <text evidence="2">The sequence shown here is derived from an EMBL/GenBank/DDBJ whole genome shotgun (WGS) entry which is preliminary data.</text>
</comment>